<keyword evidence="5" id="KW-0808">Transferase</keyword>
<feature type="domain" description="16S/18S rRNA aminocarboxypropyltransferase Tsr3 C-terminal" evidence="7">
    <location>
        <begin position="40"/>
        <end position="164"/>
    </location>
</feature>
<dbReference type="GO" id="GO:0106388">
    <property type="term" value="F:rRNA small subunit aminocarboxypropyltransferase activity"/>
    <property type="evidence" value="ECO:0007669"/>
    <property type="project" value="InterPro"/>
</dbReference>
<dbReference type="PANTHER" id="PTHR20426">
    <property type="entry name" value="RIBOSOME BIOGENESIS PROTEIN TSR3 HOMOLOG"/>
    <property type="match status" value="1"/>
</dbReference>
<keyword evidence="4" id="KW-0698">rRNA processing</keyword>
<name>A0A7C2BLE9_9CREN</name>
<accession>A0A7C2BLE9</accession>
<dbReference type="InterPro" id="IPR022968">
    <property type="entry name" value="Tsr3-like"/>
</dbReference>
<dbReference type="Pfam" id="PF04034">
    <property type="entry name" value="Ribo_biogen_C"/>
    <property type="match status" value="1"/>
</dbReference>
<evidence type="ECO:0000313" key="8">
    <source>
        <dbReference type="EMBL" id="HEF87975.1"/>
    </source>
</evidence>
<keyword evidence="2" id="KW-0963">Cytoplasm</keyword>
<evidence type="ECO:0000256" key="3">
    <source>
        <dbReference type="ARBA" id="ARBA00022517"/>
    </source>
</evidence>
<keyword evidence="3" id="KW-0690">Ribosome biogenesis</keyword>
<dbReference type="GO" id="GO:0006364">
    <property type="term" value="P:rRNA processing"/>
    <property type="evidence" value="ECO:0007669"/>
    <property type="project" value="UniProtKB-KW"/>
</dbReference>
<gene>
    <name evidence="8" type="ORF">ENP55_06880</name>
</gene>
<dbReference type="PANTHER" id="PTHR20426:SF0">
    <property type="entry name" value="18S RRNA AMINOCARBOXYPROPYLTRANSFERASE"/>
    <property type="match status" value="1"/>
</dbReference>
<evidence type="ECO:0000256" key="5">
    <source>
        <dbReference type="ARBA" id="ARBA00022679"/>
    </source>
</evidence>
<evidence type="ECO:0000256" key="2">
    <source>
        <dbReference type="ARBA" id="ARBA00022490"/>
    </source>
</evidence>
<dbReference type="AlphaFoldDB" id="A0A7C2BLE9"/>
<proteinExistence type="predicted"/>
<dbReference type="NCBIfam" id="NF002621">
    <property type="entry name" value="PRK02287.1"/>
    <property type="match status" value="1"/>
</dbReference>
<reference evidence="8" key="1">
    <citation type="journal article" date="2020" name="mSystems">
        <title>Genome- and Community-Level Interaction Insights into Carbon Utilization and Element Cycling Functions of Hydrothermarchaeota in Hydrothermal Sediment.</title>
        <authorList>
            <person name="Zhou Z."/>
            <person name="Liu Y."/>
            <person name="Xu W."/>
            <person name="Pan J."/>
            <person name="Luo Z.H."/>
            <person name="Li M."/>
        </authorList>
    </citation>
    <scope>NUCLEOTIDE SEQUENCE [LARGE SCALE GENOMIC DNA]</scope>
    <source>
        <strain evidence="8">SpSt-23</strain>
    </source>
</reference>
<organism evidence="8">
    <name type="scientific">Thermosphaera aggregans</name>
    <dbReference type="NCBI Taxonomy" id="54254"/>
    <lineage>
        <taxon>Archaea</taxon>
        <taxon>Thermoproteota</taxon>
        <taxon>Thermoprotei</taxon>
        <taxon>Desulfurococcales</taxon>
        <taxon>Desulfurococcaceae</taxon>
        <taxon>Thermosphaera</taxon>
    </lineage>
</organism>
<keyword evidence="6" id="KW-0949">S-adenosyl-L-methionine</keyword>
<evidence type="ECO:0000256" key="6">
    <source>
        <dbReference type="ARBA" id="ARBA00022691"/>
    </source>
</evidence>
<dbReference type="InterPro" id="IPR007177">
    <property type="entry name" value="Tsr3_C"/>
</dbReference>
<evidence type="ECO:0000259" key="7">
    <source>
        <dbReference type="Pfam" id="PF04034"/>
    </source>
</evidence>
<evidence type="ECO:0000256" key="4">
    <source>
        <dbReference type="ARBA" id="ARBA00022552"/>
    </source>
</evidence>
<evidence type="ECO:0000256" key="1">
    <source>
        <dbReference type="ARBA" id="ARBA00014114"/>
    </source>
</evidence>
<comment type="caution">
    <text evidence="8">The sequence shown here is derived from an EMBL/GenBank/DDBJ whole genome shotgun (WGS) entry which is preliminary data.</text>
</comment>
<dbReference type="EMBL" id="DSJT01000038">
    <property type="protein sequence ID" value="HEF87975.1"/>
    <property type="molecule type" value="Genomic_DNA"/>
</dbReference>
<sequence length="171" mass="19546">MRIYAIIFYEDDPVKNTALKMIKAKLARRVTHGFTRHRPVVLNPFSPDYLGPWLRSLVEERGVLVLDASWKQLTPEKFRKLHGTHVKLPPLLPGNPINYGKPCMLSSIEAVAATAYITGFTDTYEKLLGLYKWMETFNNLNSELLESYARAGSMEELISIVQEYWGDNPPC</sequence>
<protein>
    <recommendedName>
        <fullName evidence="1">16S rRNA aminocarboxypropyltransferase</fullName>
    </recommendedName>
</protein>